<keyword evidence="1" id="KW-0645">Protease</keyword>
<feature type="domain" description="Peptidase S1" evidence="6">
    <location>
        <begin position="27"/>
        <end position="199"/>
    </location>
</feature>
<dbReference type="EMBL" id="CAKASE010000064">
    <property type="protein sequence ID" value="CAG9569879.1"/>
    <property type="molecule type" value="Genomic_DNA"/>
</dbReference>
<dbReference type="InterPro" id="IPR009003">
    <property type="entry name" value="Peptidase_S1_PA"/>
</dbReference>
<dbReference type="OrthoDB" id="6380398at2759"/>
<protein>
    <submittedName>
        <fullName evidence="7">(African queen) hypothetical protein</fullName>
    </submittedName>
</protein>
<keyword evidence="8" id="KW-1185">Reference proteome</keyword>
<dbReference type="GO" id="GO:0004252">
    <property type="term" value="F:serine-type endopeptidase activity"/>
    <property type="evidence" value="ECO:0007669"/>
    <property type="project" value="InterPro"/>
</dbReference>
<evidence type="ECO:0000256" key="2">
    <source>
        <dbReference type="ARBA" id="ARBA00022801"/>
    </source>
</evidence>
<dbReference type="PANTHER" id="PTHR24276:SF91">
    <property type="entry name" value="AT26814P-RELATED"/>
    <property type="match status" value="1"/>
</dbReference>
<dbReference type="GO" id="GO:0006508">
    <property type="term" value="P:proteolysis"/>
    <property type="evidence" value="ECO:0007669"/>
    <property type="project" value="UniProtKB-KW"/>
</dbReference>
<feature type="chain" id="PRO_5035191228" evidence="5">
    <location>
        <begin position="19"/>
        <end position="199"/>
    </location>
</feature>
<evidence type="ECO:0000313" key="7">
    <source>
        <dbReference type="EMBL" id="CAG9569879.1"/>
    </source>
</evidence>
<keyword evidence="3" id="KW-0720">Serine protease</keyword>
<dbReference type="InterPro" id="IPR050430">
    <property type="entry name" value="Peptidase_S1"/>
</dbReference>
<dbReference type="Pfam" id="PF00089">
    <property type="entry name" value="Trypsin"/>
    <property type="match status" value="1"/>
</dbReference>
<dbReference type="Gene3D" id="2.40.10.10">
    <property type="entry name" value="Trypsin-like serine proteases"/>
    <property type="match status" value="1"/>
</dbReference>
<dbReference type="InterPro" id="IPR043504">
    <property type="entry name" value="Peptidase_S1_PA_chymotrypsin"/>
</dbReference>
<keyword evidence="5" id="KW-0732">Signal</keyword>
<dbReference type="SUPFAM" id="SSF50494">
    <property type="entry name" value="Trypsin-like serine proteases"/>
    <property type="match status" value="1"/>
</dbReference>
<comment type="caution">
    <text evidence="7">The sequence shown here is derived from an EMBL/GenBank/DDBJ whole genome shotgun (WGS) entry which is preliminary data.</text>
</comment>
<gene>
    <name evidence="7" type="ORF">DCHRY22_LOCUS9061</name>
</gene>
<evidence type="ECO:0000256" key="4">
    <source>
        <dbReference type="ARBA" id="ARBA00023157"/>
    </source>
</evidence>
<evidence type="ECO:0000256" key="5">
    <source>
        <dbReference type="SAM" id="SignalP"/>
    </source>
</evidence>
<keyword evidence="4" id="KW-1015">Disulfide bond</keyword>
<reference evidence="7" key="1">
    <citation type="submission" date="2021-09" db="EMBL/GenBank/DDBJ databases">
        <authorList>
            <person name="Martin H S."/>
        </authorList>
    </citation>
    <scope>NUCLEOTIDE SEQUENCE</scope>
</reference>
<proteinExistence type="predicted"/>
<feature type="signal peptide" evidence="5">
    <location>
        <begin position="1"/>
        <end position="18"/>
    </location>
</feature>
<evidence type="ECO:0000313" key="8">
    <source>
        <dbReference type="Proteomes" id="UP000789524"/>
    </source>
</evidence>
<organism evidence="7 8">
    <name type="scientific">Danaus chrysippus</name>
    <name type="common">African queen</name>
    <dbReference type="NCBI Taxonomy" id="151541"/>
    <lineage>
        <taxon>Eukaryota</taxon>
        <taxon>Metazoa</taxon>
        <taxon>Ecdysozoa</taxon>
        <taxon>Arthropoda</taxon>
        <taxon>Hexapoda</taxon>
        <taxon>Insecta</taxon>
        <taxon>Pterygota</taxon>
        <taxon>Neoptera</taxon>
        <taxon>Endopterygota</taxon>
        <taxon>Lepidoptera</taxon>
        <taxon>Glossata</taxon>
        <taxon>Ditrysia</taxon>
        <taxon>Papilionoidea</taxon>
        <taxon>Nymphalidae</taxon>
        <taxon>Danainae</taxon>
        <taxon>Danaini</taxon>
        <taxon>Danaina</taxon>
        <taxon>Danaus</taxon>
        <taxon>Anosia</taxon>
    </lineage>
</organism>
<dbReference type="PROSITE" id="PS50240">
    <property type="entry name" value="TRYPSIN_DOM"/>
    <property type="match status" value="1"/>
</dbReference>
<sequence length="199" mass="22011">MVFKILLVAVCFTFAVSAAVDIVQPRIAGGTPVPVEQYPYISAFVYYYPRPDLWVQRCAGTIVSSWHVITSAFCFTGATLPNFRIRGGSTYSMNGGQVVSIREVVKHPQFVETPRENDIAVVILQEIFRLSGSLNIMYLPPKNIIIPNGIPATVVSWGFESEQGPIHNSLMAITLTTVPLEQCQQIYADDADIKINESK</sequence>
<keyword evidence="2" id="KW-0378">Hydrolase</keyword>
<dbReference type="PANTHER" id="PTHR24276">
    <property type="entry name" value="POLYSERASE-RELATED"/>
    <property type="match status" value="1"/>
</dbReference>
<evidence type="ECO:0000256" key="1">
    <source>
        <dbReference type="ARBA" id="ARBA00022670"/>
    </source>
</evidence>
<evidence type="ECO:0000259" key="6">
    <source>
        <dbReference type="PROSITE" id="PS50240"/>
    </source>
</evidence>
<dbReference type="AlphaFoldDB" id="A0A8J2QTR0"/>
<dbReference type="SMART" id="SM00020">
    <property type="entry name" value="Tryp_SPc"/>
    <property type="match status" value="1"/>
</dbReference>
<dbReference type="InterPro" id="IPR001254">
    <property type="entry name" value="Trypsin_dom"/>
</dbReference>
<accession>A0A8J2QTR0</accession>
<evidence type="ECO:0000256" key="3">
    <source>
        <dbReference type="ARBA" id="ARBA00022825"/>
    </source>
</evidence>
<dbReference type="Proteomes" id="UP000789524">
    <property type="component" value="Unassembled WGS sequence"/>
</dbReference>
<name>A0A8J2QTR0_9NEOP</name>